<evidence type="ECO:0000313" key="1">
    <source>
        <dbReference type="EMBL" id="SBV24738.1"/>
    </source>
</evidence>
<accession>A0A1C3MWN2</accession>
<organism evidence="1 2">
    <name type="scientific">Micromonospora krabiensis</name>
    <dbReference type="NCBI Taxonomy" id="307121"/>
    <lineage>
        <taxon>Bacteria</taxon>
        <taxon>Bacillati</taxon>
        <taxon>Actinomycetota</taxon>
        <taxon>Actinomycetes</taxon>
        <taxon>Micromonosporales</taxon>
        <taxon>Micromonosporaceae</taxon>
        <taxon>Micromonospora</taxon>
    </lineage>
</organism>
<dbReference type="EMBL" id="LT598496">
    <property type="protein sequence ID" value="SBV24738.1"/>
    <property type="molecule type" value="Genomic_DNA"/>
</dbReference>
<sequence length="392" mass="42076">MTGTSQTDQLRALHVETVAAVQQRQGLAVAARCALIAALHEGLICRPGCEDALTGWGLEPPPQQWTIRADARLSFPRAHADDDEARAQARFGVPDELRGLAPTVAVYPQRVIDVAPVLDGAGQPGQRRYLITVQVALHTWVTATRGSDALEAARTAVQAHLPALAAAGITLTGLTWHDVDPDDAPAEGIPTPALSAAELASPADDLAAATATRDTAVTALTGLRRAIRTRAIRALVDDEISGSYQHTAQRVERFLVELGLDALPRAHHVTVTVELTVPGGDGTAQDAHDRARQLMRAVTTDWPDDARPWTADGGPIPEHATVEEGRWRIAWRHEYEMWLRGHPTCSSAATIAEAHARVNLARALRGSGHRLTTVTVHVNGVGVDLYLDPDRD</sequence>
<dbReference type="AlphaFoldDB" id="A0A1C3MWN2"/>
<dbReference type="STRING" id="307121.GA0070620_0176"/>
<dbReference type="Proteomes" id="UP000199393">
    <property type="component" value="Chromosome I"/>
</dbReference>
<reference evidence="2" key="1">
    <citation type="submission" date="2016-06" db="EMBL/GenBank/DDBJ databases">
        <authorList>
            <person name="Varghese N."/>
        </authorList>
    </citation>
    <scope>NUCLEOTIDE SEQUENCE [LARGE SCALE GENOMIC DNA]</scope>
    <source>
        <strain evidence="2">DSM 45344</strain>
    </source>
</reference>
<name>A0A1C3MWN2_9ACTN</name>
<protein>
    <submittedName>
        <fullName evidence="1">Uncharacterized protein</fullName>
    </submittedName>
</protein>
<dbReference type="RefSeq" id="WP_091587548.1">
    <property type="nucleotide sequence ID" value="NZ_JBHRWG010000002.1"/>
</dbReference>
<dbReference type="OrthoDB" id="3330621at2"/>
<proteinExistence type="predicted"/>
<evidence type="ECO:0000313" key="2">
    <source>
        <dbReference type="Proteomes" id="UP000199393"/>
    </source>
</evidence>
<gene>
    <name evidence="1" type="ORF">GA0070620_0176</name>
</gene>
<keyword evidence="2" id="KW-1185">Reference proteome</keyword>